<feature type="domain" description="Metallo-beta-lactamase" evidence="1">
    <location>
        <begin position="21"/>
        <end position="233"/>
    </location>
</feature>
<dbReference type="AlphaFoldDB" id="W4Q2Y3"/>
<comment type="caution">
    <text evidence="2">The sequence shown here is derived from an EMBL/GenBank/DDBJ whole genome shotgun (WGS) entry which is preliminary data.</text>
</comment>
<dbReference type="PANTHER" id="PTHR23131:SF4">
    <property type="entry name" value="METALLO-BETA-LACTAMASE SUPERFAMILY POTEIN"/>
    <property type="match status" value="1"/>
</dbReference>
<reference evidence="2" key="1">
    <citation type="journal article" date="2014" name="Genome Announc.">
        <title>Draft Genome Sequences of Three Alkaliphilic Bacillus Strains, Bacillus wakoensis JCM 9140T, Bacillus akibai JCM 9157T, and Bacillus hemicellulosilyticus JCM 9152T.</title>
        <authorList>
            <person name="Yuki M."/>
            <person name="Oshima K."/>
            <person name="Suda W."/>
            <person name="Oshida Y."/>
            <person name="Kitamura K."/>
            <person name="Iida T."/>
            <person name="Hattori M."/>
            <person name="Ohkuma M."/>
        </authorList>
    </citation>
    <scope>NUCLEOTIDE SEQUENCE [LARGE SCALE GENOMIC DNA]</scope>
    <source>
        <strain evidence="2">JCM 9140</strain>
    </source>
</reference>
<dbReference type="OrthoDB" id="9761531at2"/>
<proteinExistence type="predicted"/>
<dbReference type="PANTHER" id="PTHR23131">
    <property type="entry name" value="ENDORIBONUCLEASE LACTB2"/>
    <property type="match status" value="1"/>
</dbReference>
<protein>
    <submittedName>
        <fullName evidence="2">Lactamase B</fullName>
    </submittedName>
</protein>
<dbReference type="SMART" id="SM00849">
    <property type="entry name" value="Lactamase_B"/>
    <property type="match status" value="1"/>
</dbReference>
<dbReference type="SUPFAM" id="SSF56281">
    <property type="entry name" value="Metallo-hydrolase/oxidoreductase"/>
    <property type="match status" value="1"/>
</dbReference>
<dbReference type="Pfam" id="PF00753">
    <property type="entry name" value="Lactamase_B"/>
    <property type="match status" value="1"/>
</dbReference>
<dbReference type="InterPro" id="IPR001279">
    <property type="entry name" value="Metallo-B-lactamas"/>
</dbReference>
<evidence type="ECO:0000313" key="2">
    <source>
        <dbReference type="EMBL" id="GAE26352.1"/>
    </source>
</evidence>
<dbReference type="EMBL" id="BAUT01000023">
    <property type="protein sequence ID" value="GAE26352.1"/>
    <property type="molecule type" value="Genomic_DNA"/>
</dbReference>
<dbReference type="InterPro" id="IPR050662">
    <property type="entry name" value="Sec-metab_biosynth-thioest"/>
</dbReference>
<dbReference type="Gene3D" id="3.60.15.10">
    <property type="entry name" value="Ribonuclease Z/Hydroxyacylglutathione hydrolase-like"/>
    <property type="match status" value="1"/>
</dbReference>
<dbReference type="InterPro" id="IPR036866">
    <property type="entry name" value="RibonucZ/Hydroxyglut_hydro"/>
</dbReference>
<accession>W4Q2Y3</accession>
<evidence type="ECO:0000313" key="3">
    <source>
        <dbReference type="Proteomes" id="UP000018890"/>
    </source>
</evidence>
<gene>
    <name evidence="2" type="ORF">JCM9140_2407</name>
</gene>
<sequence>MNIAAEPIYQLTIPTPFPVGPVHVYLICGELVTLFDSGPLTKKGMHELERQLASIGYKLDDIDQIILSHHHPDHIGLTNKFKRAKTIGHEKLRPWLEKNELFFQQYTDYLKSFYVKNGVPPELMKKIESASHSYLNYTERRSLDIIVKEGDNVPGLPGWIVHEVPGHAQNHIMIMREEDRLALGADVLLASVSSNALLEAPMEGEERPKTLLQYRDSLRKVRDLEISVLMPGHGEMIKDVDSLVEQRLLKHTKRAEAILEILSFRKMNANQIAYELFQEKHRMQPDLTISETIGHLDLLLEYNQVKTKEIDEYTLYFIE</sequence>
<dbReference type="Proteomes" id="UP000018890">
    <property type="component" value="Unassembled WGS sequence"/>
</dbReference>
<name>W4Q2Y3_9BACI</name>
<evidence type="ECO:0000259" key="1">
    <source>
        <dbReference type="SMART" id="SM00849"/>
    </source>
</evidence>
<dbReference type="STRING" id="1236970.JCM9140_2407"/>
<keyword evidence="3" id="KW-1185">Reference proteome</keyword>
<dbReference type="RefSeq" id="WP_034745889.1">
    <property type="nucleotide sequence ID" value="NZ_BAUT01000023.1"/>
</dbReference>
<organism evidence="2 3">
    <name type="scientific">Halalkalibacter wakoensis JCM 9140</name>
    <dbReference type="NCBI Taxonomy" id="1236970"/>
    <lineage>
        <taxon>Bacteria</taxon>
        <taxon>Bacillati</taxon>
        <taxon>Bacillota</taxon>
        <taxon>Bacilli</taxon>
        <taxon>Bacillales</taxon>
        <taxon>Bacillaceae</taxon>
        <taxon>Halalkalibacter</taxon>
    </lineage>
</organism>